<feature type="domain" description="RNase H type-1" evidence="2">
    <location>
        <begin position="103"/>
        <end position="156"/>
    </location>
</feature>
<evidence type="ECO:0000256" key="1">
    <source>
        <dbReference type="SAM" id="MobiDB-lite"/>
    </source>
</evidence>
<keyword evidence="4" id="KW-1185">Reference proteome</keyword>
<name>A0A8T2BE62_9BRAS</name>
<dbReference type="Proteomes" id="UP000694240">
    <property type="component" value="Chromosome 7"/>
</dbReference>
<sequence length="313" mass="34682">MCGIRPQHDSRSNFWNIDLLQTIFDPKDVELISALPARNAKVFENIDKDPPEVLRLAEKEAQLWQSAQLELHNENLGSVDLVTGTRVRDVSLESNFSGYRCFVDGSWKENDKFSGTGWFCTSSNGEPPTIGAANLRRSLSPLHTEVEALIWAMKCMIGADNQETVASNVYDVAVIIPTEASNMPVKVPTKSFDATELDPTEDPVEGRNGTKAVDEMEGPSDAEVADKEEDVRNSNEGDGEVEVNNSKESGEEKEVGIIDANEEERHIDAKRGERCSDDEEEERIIDAEESESGSDEEEEEVTNVVDAKVYTLV</sequence>
<protein>
    <submittedName>
        <fullName evidence="3">Ribonuclease H domain</fullName>
    </submittedName>
</protein>
<feature type="region of interest" description="Disordered" evidence="1">
    <location>
        <begin position="192"/>
        <end position="313"/>
    </location>
</feature>
<reference evidence="3 4" key="1">
    <citation type="submission" date="2020-12" db="EMBL/GenBank/DDBJ databases">
        <title>Concerted genomic and epigenomic changes stabilize Arabidopsis allopolyploids.</title>
        <authorList>
            <person name="Chen Z."/>
        </authorList>
    </citation>
    <scope>NUCLEOTIDE SEQUENCE [LARGE SCALE GENOMIC DNA]</scope>
    <source>
        <strain evidence="3">Allo738</strain>
        <tissue evidence="3">Leaf</tissue>
    </source>
</reference>
<dbReference type="AlphaFoldDB" id="A0A8T2BE62"/>
<accession>A0A8T2BE62</accession>
<evidence type="ECO:0000313" key="3">
    <source>
        <dbReference type="EMBL" id="KAG7585637.1"/>
    </source>
</evidence>
<gene>
    <name evidence="3" type="ORF">ISN45_Aa02g009810</name>
</gene>
<dbReference type="Pfam" id="PF13456">
    <property type="entry name" value="RVT_3"/>
    <property type="match status" value="1"/>
</dbReference>
<evidence type="ECO:0000313" key="4">
    <source>
        <dbReference type="Proteomes" id="UP000694240"/>
    </source>
</evidence>
<dbReference type="InterPro" id="IPR002156">
    <property type="entry name" value="RNaseH_domain"/>
</dbReference>
<dbReference type="PANTHER" id="PTHR34146:SF3">
    <property type="entry name" value="POLYNUCLEOTIDYL TRANSFERASE, RIBONUCLEASE H-LIKE SUPERFAMILY PROTEIN"/>
    <property type="match status" value="1"/>
</dbReference>
<dbReference type="EMBL" id="JAEFBK010000007">
    <property type="protein sequence ID" value="KAG7585637.1"/>
    <property type="molecule type" value="Genomic_DNA"/>
</dbReference>
<proteinExistence type="predicted"/>
<organism evidence="3 4">
    <name type="scientific">Arabidopsis thaliana x Arabidopsis arenosa</name>
    <dbReference type="NCBI Taxonomy" id="1240361"/>
    <lineage>
        <taxon>Eukaryota</taxon>
        <taxon>Viridiplantae</taxon>
        <taxon>Streptophyta</taxon>
        <taxon>Embryophyta</taxon>
        <taxon>Tracheophyta</taxon>
        <taxon>Spermatophyta</taxon>
        <taxon>Magnoliopsida</taxon>
        <taxon>eudicotyledons</taxon>
        <taxon>Gunneridae</taxon>
        <taxon>Pentapetalae</taxon>
        <taxon>rosids</taxon>
        <taxon>malvids</taxon>
        <taxon>Brassicales</taxon>
        <taxon>Brassicaceae</taxon>
        <taxon>Camelineae</taxon>
        <taxon>Arabidopsis</taxon>
    </lineage>
</organism>
<feature type="compositionally biased region" description="Basic and acidic residues" evidence="1">
    <location>
        <begin position="263"/>
        <end position="275"/>
    </location>
</feature>
<comment type="caution">
    <text evidence="3">The sequence shown here is derived from an EMBL/GenBank/DDBJ whole genome shotgun (WGS) entry which is preliminary data.</text>
</comment>
<dbReference type="GO" id="GO:0004523">
    <property type="term" value="F:RNA-DNA hybrid ribonuclease activity"/>
    <property type="evidence" value="ECO:0007669"/>
    <property type="project" value="InterPro"/>
</dbReference>
<feature type="compositionally biased region" description="Acidic residues" evidence="1">
    <location>
        <begin position="276"/>
        <end position="301"/>
    </location>
</feature>
<dbReference type="GO" id="GO:0003676">
    <property type="term" value="F:nucleic acid binding"/>
    <property type="evidence" value="ECO:0007669"/>
    <property type="project" value="InterPro"/>
</dbReference>
<evidence type="ECO:0000259" key="2">
    <source>
        <dbReference type="Pfam" id="PF13456"/>
    </source>
</evidence>
<dbReference type="PANTHER" id="PTHR34146">
    <property type="entry name" value="POLYNUCLEOTIDYL TRANSFERASE, RIBONUCLEASE H-LIKE SUPERFAMILY PROTEIN-RELATED"/>
    <property type="match status" value="1"/>
</dbReference>